<name>A0ABP0KJ07_9DINO</name>
<dbReference type="InterPro" id="IPR050346">
    <property type="entry name" value="FMO-like"/>
</dbReference>
<accession>A0ABP0KJ07</accession>
<reference evidence="4 5" key="1">
    <citation type="submission" date="2024-02" db="EMBL/GenBank/DDBJ databases">
        <authorList>
            <person name="Chen Y."/>
            <person name="Shah S."/>
            <person name="Dougan E. K."/>
            <person name="Thang M."/>
            <person name="Chan C."/>
        </authorList>
    </citation>
    <scope>NUCLEOTIDE SEQUENCE [LARGE SCALE GENOMIC DNA]</scope>
</reference>
<organism evidence="4 5">
    <name type="scientific">Durusdinium trenchii</name>
    <dbReference type="NCBI Taxonomy" id="1381693"/>
    <lineage>
        <taxon>Eukaryota</taxon>
        <taxon>Sar</taxon>
        <taxon>Alveolata</taxon>
        <taxon>Dinophyceae</taxon>
        <taxon>Suessiales</taxon>
        <taxon>Symbiodiniaceae</taxon>
        <taxon>Durusdinium</taxon>
    </lineage>
</organism>
<evidence type="ECO:0000256" key="2">
    <source>
        <dbReference type="ARBA" id="ARBA00022827"/>
    </source>
</evidence>
<protein>
    <submittedName>
        <fullName evidence="4">Heat shock 70 kDa protein C</fullName>
    </submittedName>
</protein>
<feature type="non-terminal residue" evidence="4">
    <location>
        <position position="1"/>
    </location>
</feature>
<evidence type="ECO:0000256" key="1">
    <source>
        <dbReference type="ARBA" id="ARBA00022630"/>
    </source>
</evidence>
<keyword evidence="3" id="KW-0560">Oxidoreductase</keyword>
<evidence type="ECO:0000256" key="3">
    <source>
        <dbReference type="ARBA" id="ARBA00023002"/>
    </source>
</evidence>
<dbReference type="EMBL" id="CAXAMM010011614">
    <property type="protein sequence ID" value="CAK9026616.1"/>
    <property type="molecule type" value="Genomic_DNA"/>
</dbReference>
<sequence>DLTACLAEDSEDFDFVVMAVGNFSKPFIPELNHSHFMGRILHSSELVDPEMLQNHHVVVVGYGKSALRRGARMLRGQLLGLTGTGCIIGTESAASSGGEAPVLLTADVVVFATGYQDAKTGERHQVAADWEILGAWAEEFERVFGPLRWIWEKPGESWSKLFDEETLKALDPHGEGPELYKLILPDLPGLAFLGRPLESVGILTTCDIVTSFVQAQWLQALLAHQIPRPAPAVRQPTQKSYREWRRSFAPVVGHTMVAVPRVFDYLDELMDDLQV</sequence>
<dbReference type="PANTHER" id="PTHR23023">
    <property type="entry name" value="DIMETHYLANILINE MONOOXYGENASE"/>
    <property type="match status" value="1"/>
</dbReference>
<gene>
    <name evidence="4" type="ORF">SCF082_LOCUS17580</name>
</gene>
<proteinExistence type="predicted"/>
<dbReference type="Proteomes" id="UP001642464">
    <property type="component" value="Unassembled WGS sequence"/>
</dbReference>
<keyword evidence="2" id="KW-0274">FAD</keyword>
<keyword evidence="5" id="KW-1185">Reference proteome</keyword>
<keyword evidence="1" id="KW-0285">Flavoprotein</keyword>
<evidence type="ECO:0000313" key="4">
    <source>
        <dbReference type="EMBL" id="CAK9026616.1"/>
    </source>
</evidence>
<dbReference type="Gene3D" id="3.50.50.60">
    <property type="entry name" value="FAD/NAD(P)-binding domain"/>
    <property type="match status" value="1"/>
</dbReference>
<dbReference type="SUPFAM" id="SSF51905">
    <property type="entry name" value="FAD/NAD(P)-binding domain"/>
    <property type="match status" value="1"/>
</dbReference>
<keyword evidence="4" id="KW-0346">Stress response</keyword>
<comment type="caution">
    <text evidence="4">The sequence shown here is derived from an EMBL/GenBank/DDBJ whole genome shotgun (WGS) entry which is preliminary data.</text>
</comment>
<dbReference type="InterPro" id="IPR036188">
    <property type="entry name" value="FAD/NAD-bd_sf"/>
</dbReference>
<evidence type="ECO:0000313" key="5">
    <source>
        <dbReference type="Proteomes" id="UP001642464"/>
    </source>
</evidence>